<feature type="transmembrane region" description="Helical" evidence="1">
    <location>
        <begin position="209"/>
        <end position="228"/>
    </location>
</feature>
<gene>
    <name evidence="4" type="primary">LOC110793740</name>
</gene>
<keyword evidence="1" id="KW-1133">Transmembrane helix</keyword>
<dbReference type="OrthoDB" id="2017864at2759"/>
<keyword evidence="3" id="KW-1185">Reference proteome</keyword>
<dbReference type="KEGG" id="soe:110793740"/>
<dbReference type="InterPro" id="IPR003675">
    <property type="entry name" value="Rce1/LyrA-like_dom"/>
</dbReference>
<dbReference type="GeneID" id="110793740"/>
<reference evidence="3" key="1">
    <citation type="journal article" date="2021" name="Nat. Commun.">
        <title>Genomic analyses provide insights into spinach domestication and the genetic basis of agronomic traits.</title>
        <authorList>
            <person name="Cai X."/>
            <person name="Sun X."/>
            <person name="Xu C."/>
            <person name="Sun H."/>
            <person name="Wang X."/>
            <person name="Ge C."/>
            <person name="Zhang Z."/>
            <person name="Wang Q."/>
            <person name="Fei Z."/>
            <person name="Jiao C."/>
            <person name="Wang Q."/>
        </authorList>
    </citation>
    <scope>NUCLEOTIDE SEQUENCE [LARGE SCALE GENOMIC DNA]</scope>
    <source>
        <strain evidence="3">cv. Varoflay</strain>
    </source>
</reference>
<organism evidence="3 4">
    <name type="scientific">Spinacia oleracea</name>
    <name type="common">Spinach</name>
    <dbReference type="NCBI Taxonomy" id="3562"/>
    <lineage>
        <taxon>Eukaryota</taxon>
        <taxon>Viridiplantae</taxon>
        <taxon>Streptophyta</taxon>
        <taxon>Embryophyta</taxon>
        <taxon>Tracheophyta</taxon>
        <taxon>Spermatophyta</taxon>
        <taxon>Magnoliopsida</taxon>
        <taxon>eudicotyledons</taxon>
        <taxon>Gunneridae</taxon>
        <taxon>Pentapetalae</taxon>
        <taxon>Caryophyllales</taxon>
        <taxon>Chenopodiaceae</taxon>
        <taxon>Chenopodioideae</taxon>
        <taxon>Anserineae</taxon>
        <taxon>Spinacia</taxon>
    </lineage>
</organism>
<accession>A0A9R0K0V2</accession>
<evidence type="ECO:0000259" key="2">
    <source>
        <dbReference type="Pfam" id="PF02517"/>
    </source>
</evidence>
<dbReference type="GO" id="GO:0004175">
    <property type="term" value="F:endopeptidase activity"/>
    <property type="evidence" value="ECO:0007669"/>
    <property type="project" value="UniProtKB-ARBA"/>
</dbReference>
<name>A0A9R0K0V2_SPIOL</name>
<feature type="transmembrane region" description="Helical" evidence="1">
    <location>
        <begin position="137"/>
        <end position="157"/>
    </location>
</feature>
<proteinExistence type="predicted"/>
<protein>
    <recommendedName>
        <fullName evidence="2">CAAX prenyl protease 2/Lysostaphin resistance protein A-like domain-containing protein</fullName>
    </recommendedName>
</protein>
<keyword evidence="1" id="KW-0472">Membrane</keyword>
<evidence type="ECO:0000256" key="1">
    <source>
        <dbReference type="SAM" id="Phobius"/>
    </source>
</evidence>
<dbReference type="AlphaFoldDB" id="A0A9R0K0V2"/>
<keyword evidence="1" id="KW-0812">Transmembrane</keyword>
<dbReference type="PANTHER" id="PTHR43592:SF7">
    <property type="entry name" value="CAAX AMINO TERMINAL PROTEASE FAMILY PROTEIN"/>
    <property type="match status" value="1"/>
</dbReference>
<dbReference type="Proteomes" id="UP000813463">
    <property type="component" value="Chromosome 1"/>
</dbReference>
<feature type="domain" description="CAAX prenyl protease 2/Lysostaphin resistance protein A-like" evidence="2">
    <location>
        <begin position="181"/>
        <end position="268"/>
    </location>
</feature>
<evidence type="ECO:0000313" key="3">
    <source>
        <dbReference type="Proteomes" id="UP000813463"/>
    </source>
</evidence>
<dbReference type="PANTHER" id="PTHR43592">
    <property type="entry name" value="CAAX AMINO TERMINAL PROTEASE"/>
    <property type="match status" value="1"/>
</dbReference>
<sequence length="285" mass="30500">MGGNPYGLTKLNPAFGGRILALAGRKSAKKLKRLKEQQTEVKLETSKTSLDGYNGIKDNLPSKSGIINDDFAFVNEKSEVNSVTNVIPSRGTVLRACTVTSGLIAALGLAIRQVSQVASSGGLPVFDCSQVSFDFQVWHLGLITGSVVLISLSRYTLLKTWPDFAESSEAANRQVLTSLETYDYLIVAFLPGISEELLFRGGLLPLLGLNWKSALAVAALFGVLHLGSGRKSSFAIWATFVGVVYGYVTIVSSSLVVPMASHALNNLVGALLWQQTSRSSEQISS</sequence>
<dbReference type="RefSeq" id="XP_021854336.1">
    <property type="nucleotide sequence ID" value="XM_021998644.2"/>
</dbReference>
<reference evidence="4" key="2">
    <citation type="submission" date="2025-08" db="UniProtKB">
        <authorList>
            <consortium name="RefSeq"/>
        </authorList>
    </citation>
    <scope>IDENTIFICATION</scope>
    <source>
        <tissue evidence="4">Leaf</tissue>
    </source>
</reference>
<dbReference type="Pfam" id="PF02517">
    <property type="entry name" value="Rce1-like"/>
    <property type="match status" value="1"/>
</dbReference>
<evidence type="ECO:0000313" key="4">
    <source>
        <dbReference type="RefSeq" id="XP_021854336.1"/>
    </source>
</evidence>
<feature type="transmembrane region" description="Helical" evidence="1">
    <location>
        <begin position="234"/>
        <end position="257"/>
    </location>
</feature>
<dbReference type="GO" id="GO:0080120">
    <property type="term" value="P:CAAX-box protein maturation"/>
    <property type="evidence" value="ECO:0007669"/>
    <property type="project" value="UniProtKB-ARBA"/>
</dbReference>